<organism evidence="3 4">
    <name type="scientific">Marasmius oreades</name>
    <name type="common">fairy-ring Marasmius</name>
    <dbReference type="NCBI Taxonomy" id="181124"/>
    <lineage>
        <taxon>Eukaryota</taxon>
        <taxon>Fungi</taxon>
        <taxon>Dikarya</taxon>
        <taxon>Basidiomycota</taxon>
        <taxon>Agaricomycotina</taxon>
        <taxon>Agaricomycetes</taxon>
        <taxon>Agaricomycetidae</taxon>
        <taxon>Agaricales</taxon>
        <taxon>Marasmiineae</taxon>
        <taxon>Marasmiaceae</taxon>
        <taxon>Marasmius</taxon>
    </lineage>
</organism>
<feature type="compositionally biased region" description="Acidic residues" evidence="1">
    <location>
        <begin position="874"/>
        <end position="887"/>
    </location>
</feature>
<sequence>MGSFSPTVRQPIYGRYLKHNHPHINTKAKVSGVSEDLVRQGAGAPEKRFSSSPTQMTEGSERYPSWLPKRPDPPAPTSLRSFTGILEPSSPGLGHPTSPIIGGRKPTPRSIRIVSFERKEAFDRDQRQASDYTRVASPLYPRVWSRGVTPGLSPTVGVSTPPRVPQPRFRSREVNFDILRNPSLLSHIYFYLFPILTLAHNPLQTFLDFNCVFMLVQVSKFPSPKAPDVPGSGRNWVLGVTAYVACWLIWIIIIFIVYEIIYSFVRRWRTKRPSIFPIYTSTPARNLASMTSYTTFSFLLHIRYSAFIPARGGSIRDGLAETFYFYSQNLPTVALLLPRAGLSLALLLAFSTPDPNVLTLVSQGSSAGRDATFFNRDGTLTAYASGILKANVAWTLWRALVLLISWIGLWILSGHACAGLCGPRYRWEEEDLHEKNRSSLYSLGAKDTEAACYDPDAPLPWSWKEGTRTRIWDAYVFCSNGRRGGGGGGEEGVPQLPYPDSPGSFEGIERLMAAVGLAPSPTSTQHKRGALSEDVYRTPTQSVASGNRVKSSPPLGVSPLDLTAIIPKIVPRTSRSDRVPQSPESGGPLAQLPYPFASKGIARVSSADVEVARNNSKVPFPPSPSFKSAAKSSSSKSVDRSTGQVDEEDDDEDDDDEDEVTETEDTGRGTSSGDPSSPSARPSTSLSSLGRPVPPRYPFNFRQPFASGSQMTPSSNGRSIASMVSHQTHSTQMSRSTASTGNYDSTDYSPRSQCTSSDPASPDSALGALGIPMPPPPRTQRLGARARAGTVPAAGTGSSSSSSPNVGFPRSGRQRARTRGGSAGRFVEAFGQPAAYGMSSPEPGLYSSDVEREYEDEGVEGVENLEESMMMEQPEPDGPQEEEEGDDVVALLSSSRGQSPRGSLRQRANSTTSLAHRRSSLGGSSGSGGSGSPLGSNPRTHSHSGSSSGRSRAGSMTGAAVHSRTQSLLQTVRSASRSSLEMVQNTVMRSRANSMARLEDDDYQPSDRTHSRSGSASDAITSGGEGNTFGYPSPWYRRERTVSEEQELSTSTSVPQTPRVPDIYVPEPSGSYSQEMSRPDLREARSDLSGNAPSLQPSESTVRGEVSDVPSNVGLMRQRLENTTTEPTRER</sequence>
<feature type="compositionally biased region" description="Basic and acidic residues" evidence="1">
    <location>
        <begin position="1077"/>
        <end position="1086"/>
    </location>
</feature>
<feature type="compositionally biased region" description="Acidic residues" evidence="1">
    <location>
        <begin position="645"/>
        <end position="664"/>
    </location>
</feature>
<feature type="compositionally biased region" description="Acidic residues" evidence="1">
    <location>
        <begin position="852"/>
        <end position="866"/>
    </location>
</feature>
<feature type="compositionally biased region" description="Polar residues" evidence="1">
    <location>
        <begin position="892"/>
        <end position="914"/>
    </location>
</feature>
<keyword evidence="2" id="KW-0472">Membrane</keyword>
<protein>
    <recommendedName>
        <fullName evidence="5">Proteophosphoglycan ppg4</fullName>
    </recommendedName>
</protein>
<dbReference type="RefSeq" id="XP_043001995.1">
    <property type="nucleotide sequence ID" value="XM_043160040.1"/>
</dbReference>
<feature type="region of interest" description="Disordered" evidence="1">
    <location>
        <begin position="31"/>
        <end position="106"/>
    </location>
</feature>
<keyword evidence="2" id="KW-1133">Transmembrane helix</keyword>
<reference evidence="3" key="1">
    <citation type="journal article" date="2021" name="Genome Biol. Evol.">
        <title>The assembled and annotated genome of the fairy-ring fungus Marasmius oreades.</title>
        <authorList>
            <person name="Hiltunen M."/>
            <person name="Ament-Velasquez S.L."/>
            <person name="Johannesson H."/>
        </authorList>
    </citation>
    <scope>NUCLEOTIDE SEQUENCE</scope>
    <source>
        <strain evidence="3">03SP1</strain>
    </source>
</reference>
<feature type="compositionally biased region" description="Polar residues" evidence="1">
    <location>
        <begin position="963"/>
        <end position="993"/>
    </location>
</feature>
<feature type="compositionally biased region" description="Polar residues" evidence="1">
    <location>
        <begin position="1088"/>
        <end position="1101"/>
    </location>
</feature>
<comment type="caution">
    <text evidence="3">The sequence shown here is derived from an EMBL/GenBank/DDBJ whole genome shotgun (WGS) entry which is preliminary data.</text>
</comment>
<gene>
    <name evidence="3" type="ORF">E1B28_003084</name>
</gene>
<dbReference type="EMBL" id="CM032191">
    <property type="protein sequence ID" value="KAG7085524.1"/>
    <property type="molecule type" value="Genomic_DNA"/>
</dbReference>
<feature type="compositionally biased region" description="Low complexity" evidence="1">
    <location>
        <begin position="675"/>
        <end position="688"/>
    </location>
</feature>
<feature type="transmembrane region" description="Helical" evidence="2">
    <location>
        <begin position="395"/>
        <end position="413"/>
    </location>
</feature>
<feature type="region of interest" description="Disordered" evidence="1">
    <location>
        <begin position="614"/>
        <end position="1131"/>
    </location>
</feature>
<dbReference type="GeneID" id="66072160"/>
<feature type="compositionally biased region" description="Polar residues" evidence="1">
    <location>
        <begin position="1121"/>
        <end position="1131"/>
    </location>
</feature>
<feature type="compositionally biased region" description="Polar residues" evidence="1">
    <location>
        <begin position="538"/>
        <end position="550"/>
    </location>
</feature>
<keyword evidence="4" id="KW-1185">Reference proteome</keyword>
<accession>A0A9P7RKT9</accession>
<dbReference type="Proteomes" id="UP001049176">
    <property type="component" value="Chromosome 11"/>
</dbReference>
<feature type="compositionally biased region" description="Low complexity" evidence="1">
    <location>
        <begin position="625"/>
        <end position="636"/>
    </location>
</feature>
<dbReference type="OrthoDB" id="2575061at2759"/>
<feature type="transmembrane region" description="Helical" evidence="2">
    <location>
        <begin position="236"/>
        <end position="262"/>
    </location>
</feature>
<proteinExistence type="predicted"/>
<evidence type="ECO:0000313" key="4">
    <source>
        <dbReference type="Proteomes" id="UP001049176"/>
    </source>
</evidence>
<feature type="compositionally biased region" description="Polar residues" evidence="1">
    <location>
        <begin position="706"/>
        <end position="759"/>
    </location>
</feature>
<evidence type="ECO:0008006" key="5">
    <source>
        <dbReference type="Google" id="ProtNLM"/>
    </source>
</evidence>
<evidence type="ECO:0000313" key="3">
    <source>
        <dbReference type="EMBL" id="KAG7085524.1"/>
    </source>
</evidence>
<dbReference type="KEGG" id="more:E1B28_003084"/>
<feature type="compositionally biased region" description="Gly residues" evidence="1">
    <location>
        <begin position="923"/>
        <end position="932"/>
    </location>
</feature>
<name>A0A9P7RKT9_9AGAR</name>
<evidence type="ECO:0000256" key="2">
    <source>
        <dbReference type="SAM" id="Phobius"/>
    </source>
</evidence>
<feature type="transmembrane region" description="Helical" evidence="2">
    <location>
        <begin position="188"/>
        <end position="216"/>
    </location>
</feature>
<dbReference type="AlphaFoldDB" id="A0A9P7RKT9"/>
<feature type="region of interest" description="Disordered" evidence="1">
    <location>
        <begin position="519"/>
        <end position="593"/>
    </location>
</feature>
<feature type="compositionally biased region" description="Low complexity" evidence="1">
    <location>
        <begin position="943"/>
        <end position="960"/>
    </location>
</feature>
<keyword evidence="2" id="KW-0812">Transmembrane</keyword>
<evidence type="ECO:0000256" key="1">
    <source>
        <dbReference type="SAM" id="MobiDB-lite"/>
    </source>
</evidence>